<comment type="caution">
    <text evidence="1">The sequence shown here is derived from an EMBL/GenBank/DDBJ whole genome shotgun (WGS) entry which is preliminary data.</text>
</comment>
<protein>
    <submittedName>
        <fullName evidence="1">Uncharacterized protein</fullName>
    </submittedName>
</protein>
<accession>A0ABN7PKY2</accession>
<name>A0ABN7PKY2_TIMPD</name>
<evidence type="ECO:0000313" key="2">
    <source>
        <dbReference type="Proteomes" id="UP001153148"/>
    </source>
</evidence>
<dbReference type="EMBL" id="CAJPIN010074607">
    <property type="protein sequence ID" value="CAG2067758.1"/>
    <property type="molecule type" value="Genomic_DNA"/>
</dbReference>
<evidence type="ECO:0000313" key="1">
    <source>
        <dbReference type="EMBL" id="CAG2067758.1"/>
    </source>
</evidence>
<dbReference type="InterPro" id="IPR039694">
    <property type="entry name" value="WDR11"/>
</dbReference>
<dbReference type="Proteomes" id="UP001153148">
    <property type="component" value="Unassembled WGS sequence"/>
</dbReference>
<dbReference type="PANTHER" id="PTHR14593:SF5">
    <property type="entry name" value="WD REPEAT-CONTAINING PROTEIN 11"/>
    <property type="match status" value="1"/>
</dbReference>
<sequence length="87" mass="10076">MSYNLWDRAVWLAKAVLPQPETQEVMRKWADRLWNLDHKHQAMLVMLSLGQFERVLEMLGTLRMHARAGLLLQACREFGLVSDVALA</sequence>
<gene>
    <name evidence="1" type="ORF">TPAB3V08_LOCUS14701</name>
</gene>
<dbReference type="PANTHER" id="PTHR14593">
    <property type="entry name" value="WD REPEAT-CONTAINING PROTEIN 11"/>
    <property type="match status" value="1"/>
</dbReference>
<keyword evidence="2" id="KW-1185">Reference proteome</keyword>
<feature type="non-terminal residue" evidence="1">
    <location>
        <position position="87"/>
    </location>
</feature>
<organism evidence="1 2">
    <name type="scientific">Timema podura</name>
    <name type="common">Walking stick</name>
    <dbReference type="NCBI Taxonomy" id="61482"/>
    <lineage>
        <taxon>Eukaryota</taxon>
        <taxon>Metazoa</taxon>
        <taxon>Ecdysozoa</taxon>
        <taxon>Arthropoda</taxon>
        <taxon>Hexapoda</taxon>
        <taxon>Insecta</taxon>
        <taxon>Pterygota</taxon>
        <taxon>Neoptera</taxon>
        <taxon>Polyneoptera</taxon>
        <taxon>Phasmatodea</taxon>
        <taxon>Timematodea</taxon>
        <taxon>Timematoidea</taxon>
        <taxon>Timematidae</taxon>
        <taxon>Timema</taxon>
    </lineage>
</organism>
<reference evidence="1" key="1">
    <citation type="submission" date="2021-03" db="EMBL/GenBank/DDBJ databases">
        <authorList>
            <person name="Tran Van P."/>
        </authorList>
    </citation>
    <scope>NUCLEOTIDE SEQUENCE</scope>
</reference>
<proteinExistence type="predicted"/>